<dbReference type="PANTHER" id="PTHR43734">
    <property type="entry name" value="PHYTOENE DESATURASE"/>
    <property type="match status" value="1"/>
</dbReference>
<evidence type="ECO:0000313" key="7">
    <source>
        <dbReference type="EMBL" id="TKK64242.1"/>
    </source>
</evidence>
<evidence type="ECO:0000256" key="3">
    <source>
        <dbReference type="ARBA" id="ARBA00022746"/>
    </source>
</evidence>
<evidence type="ECO:0000313" key="8">
    <source>
        <dbReference type="Proteomes" id="UP000305848"/>
    </source>
</evidence>
<dbReference type="GO" id="GO:0016491">
    <property type="term" value="F:oxidoreductase activity"/>
    <property type="evidence" value="ECO:0007669"/>
    <property type="project" value="UniProtKB-KW"/>
</dbReference>
<dbReference type="InterPro" id="IPR036188">
    <property type="entry name" value="FAD/NAD-bd_sf"/>
</dbReference>
<sequence length="489" mass="55069">MRKKAIIIGSGFAGLSAACFMAKKGWHVQVLEKHSIPGGRARQLKAGGFTFDMGPSWYWMPDVFERFFNQFDKTVSNYYSLHRLDPSYRIYFKDEAIDIPANYDALKSLFEQLEPGSGKMLDTFMHEAAYKYQIGMHKLVYKPGLSVKEFWDIDLIKGVFKLDVFNSLKSHVAKHFKNSKLRELMEFPVLFLGALPQHIPALYSLMNYADIKGGTWYPQGGMYSIVEAMCSLAAELGVQVLFNENVTAINIDNGTATSVSTTGKTYEADVVISAADYHFTEMQLLPKAYRSYSEKYWSSRVMAPGSLLYYVGLNKKLQNITHHSLFFDASFEEHGKAIYKTKEWAKDPLFYVSATSVTDNAVAPAGCENLFLLIPEAAGLTGDTEELRNYYFNNILQRLEKHLQQDVRSNIIFKQSFAHSNFINDYNAFKGNAYGLANTLMQTAILKPKCKSRKVHNLFYAGQLTVPGPGVPPSIISGEIVAGVINQLF</sequence>
<dbReference type="EMBL" id="SZQL01000038">
    <property type="protein sequence ID" value="TKK64242.1"/>
    <property type="molecule type" value="Genomic_DNA"/>
</dbReference>
<evidence type="ECO:0000259" key="6">
    <source>
        <dbReference type="Pfam" id="PF01593"/>
    </source>
</evidence>
<dbReference type="Proteomes" id="UP000305848">
    <property type="component" value="Unassembled WGS sequence"/>
</dbReference>
<proteinExistence type="inferred from homology"/>
<evidence type="ECO:0000256" key="5">
    <source>
        <dbReference type="RuleBase" id="RU362075"/>
    </source>
</evidence>
<comment type="similarity">
    <text evidence="2 5">Belongs to the carotenoid/retinoid oxidoreductase family.</text>
</comment>
<dbReference type="PROSITE" id="PS51257">
    <property type="entry name" value="PROKAR_LIPOPROTEIN"/>
    <property type="match status" value="1"/>
</dbReference>
<dbReference type="SUPFAM" id="SSF51905">
    <property type="entry name" value="FAD/NAD(P)-binding domain"/>
    <property type="match status" value="1"/>
</dbReference>
<feature type="domain" description="Amine oxidase" evidence="6">
    <location>
        <begin position="12"/>
        <end position="485"/>
    </location>
</feature>
<dbReference type="AlphaFoldDB" id="A0A4U3KPX7"/>
<dbReference type="InterPro" id="IPR014105">
    <property type="entry name" value="Carotenoid/retinoid_OxRdtase"/>
</dbReference>
<evidence type="ECO:0000256" key="1">
    <source>
        <dbReference type="ARBA" id="ARBA00004829"/>
    </source>
</evidence>
<dbReference type="PANTHER" id="PTHR43734:SF1">
    <property type="entry name" value="PHYTOENE DESATURASE"/>
    <property type="match status" value="1"/>
</dbReference>
<keyword evidence="8" id="KW-1185">Reference proteome</keyword>
<evidence type="ECO:0000256" key="4">
    <source>
        <dbReference type="ARBA" id="ARBA00023002"/>
    </source>
</evidence>
<dbReference type="GO" id="GO:0016117">
    <property type="term" value="P:carotenoid biosynthetic process"/>
    <property type="evidence" value="ECO:0007669"/>
    <property type="project" value="UniProtKB-KW"/>
</dbReference>
<dbReference type="RefSeq" id="WP_137264162.1">
    <property type="nucleotide sequence ID" value="NZ_SZQL01000038.1"/>
</dbReference>
<keyword evidence="4 5" id="KW-0560">Oxidoreductase</keyword>
<protein>
    <submittedName>
        <fullName evidence="7">Phytoene desaturase</fullName>
    </submittedName>
</protein>
<name>A0A4U3KPX7_9BACT</name>
<reference evidence="7 8" key="1">
    <citation type="submission" date="2019-05" db="EMBL/GenBank/DDBJ databases">
        <title>Panacibacter sp. strain 17mud1-8 Genome sequencing and assembly.</title>
        <authorList>
            <person name="Chhetri G."/>
        </authorList>
    </citation>
    <scope>NUCLEOTIDE SEQUENCE [LARGE SCALE GENOMIC DNA]</scope>
    <source>
        <strain evidence="7 8">17mud1-8</strain>
    </source>
</reference>
<dbReference type="NCBIfam" id="TIGR02734">
    <property type="entry name" value="crtI_fam"/>
    <property type="match status" value="1"/>
</dbReference>
<comment type="caution">
    <text evidence="7">The sequence shown here is derived from an EMBL/GenBank/DDBJ whole genome shotgun (WGS) entry which is preliminary data.</text>
</comment>
<accession>A0A4U3KPX7</accession>
<gene>
    <name evidence="7" type="primary">crtI</name>
    <name evidence="7" type="ORF">FC093_22940</name>
</gene>
<keyword evidence="3 5" id="KW-0125">Carotenoid biosynthesis</keyword>
<comment type="pathway">
    <text evidence="1 5">Carotenoid biosynthesis.</text>
</comment>
<dbReference type="InterPro" id="IPR002937">
    <property type="entry name" value="Amino_oxidase"/>
</dbReference>
<organism evidence="7 8">
    <name type="scientific">Ilyomonas limi</name>
    <dbReference type="NCBI Taxonomy" id="2575867"/>
    <lineage>
        <taxon>Bacteria</taxon>
        <taxon>Pseudomonadati</taxon>
        <taxon>Bacteroidota</taxon>
        <taxon>Chitinophagia</taxon>
        <taxon>Chitinophagales</taxon>
        <taxon>Chitinophagaceae</taxon>
        <taxon>Ilyomonas</taxon>
    </lineage>
</organism>
<dbReference type="OrthoDB" id="9774675at2"/>
<dbReference type="Pfam" id="PF01593">
    <property type="entry name" value="Amino_oxidase"/>
    <property type="match status" value="1"/>
</dbReference>
<dbReference type="Gene3D" id="3.50.50.60">
    <property type="entry name" value="FAD/NAD(P)-binding domain"/>
    <property type="match status" value="2"/>
</dbReference>
<evidence type="ECO:0000256" key="2">
    <source>
        <dbReference type="ARBA" id="ARBA00006046"/>
    </source>
</evidence>